<feature type="compositionally biased region" description="Low complexity" evidence="1">
    <location>
        <begin position="260"/>
        <end position="272"/>
    </location>
</feature>
<protein>
    <submittedName>
        <fullName evidence="3">Uncharacterized protein</fullName>
    </submittedName>
</protein>
<reference evidence="3 4" key="1">
    <citation type="submission" date="2018-04" db="EMBL/GenBank/DDBJ databases">
        <authorList>
            <person name="Zhang X."/>
            <person name="Yuan J."/>
            <person name="Li F."/>
            <person name="Xiang J."/>
        </authorList>
    </citation>
    <scope>NUCLEOTIDE SEQUENCE [LARGE SCALE GENOMIC DNA]</scope>
    <source>
        <tissue evidence="3">Muscle</tissue>
    </source>
</reference>
<proteinExistence type="predicted"/>
<feature type="transmembrane region" description="Helical" evidence="2">
    <location>
        <begin position="12"/>
        <end position="29"/>
    </location>
</feature>
<keyword evidence="4" id="KW-1185">Reference proteome</keyword>
<evidence type="ECO:0000256" key="1">
    <source>
        <dbReference type="SAM" id="MobiDB-lite"/>
    </source>
</evidence>
<evidence type="ECO:0000313" key="3">
    <source>
        <dbReference type="EMBL" id="ROT62069.1"/>
    </source>
</evidence>
<keyword evidence="2" id="KW-0812">Transmembrane</keyword>
<comment type="caution">
    <text evidence="3">The sequence shown here is derived from an EMBL/GenBank/DDBJ whole genome shotgun (WGS) entry which is preliminary data.</text>
</comment>
<accession>A0A3R7MHT0</accession>
<reference evidence="3 4" key="2">
    <citation type="submission" date="2019-01" db="EMBL/GenBank/DDBJ databases">
        <title>The decoding of complex shrimp genome reveals the adaptation for benthos swimmer, frequently molting mechanism and breeding impact on genome.</title>
        <authorList>
            <person name="Sun Y."/>
            <person name="Gao Y."/>
            <person name="Yu Y."/>
        </authorList>
    </citation>
    <scope>NUCLEOTIDE SEQUENCE [LARGE SCALE GENOMIC DNA]</scope>
    <source>
        <tissue evidence="3">Muscle</tissue>
    </source>
</reference>
<dbReference type="Proteomes" id="UP000283509">
    <property type="component" value="Unassembled WGS sequence"/>
</dbReference>
<keyword evidence="2" id="KW-1133">Transmembrane helix</keyword>
<feature type="region of interest" description="Disordered" evidence="1">
    <location>
        <begin position="260"/>
        <end position="289"/>
    </location>
</feature>
<keyword evidence="2" id="KW-0472">Membrane</keyword>
<gene>
    <name evidence="3" type="ORF">C7M84_020107</name>
</gene>
<name>A0A3R7MHT0_PENVA</name>
<dbReference type="EMBL" id="QCYY01003849">
    <property type="protein sequence ID" value="ROT62069.1"/>
    <property type="molecule type" value="Genomic_DNA"/>
</dbReference>
<evidence type="ECO:0000256" key="2">
    <source>
        <dbReference type="SAM" id="Phobius"/>
    </source>
</evidence>
<feature type="compositionally biased region" description="Basic residues" evidence="1">
    <location>
        <begin position="280"/>
        <end position="289"/>
    </location>
</feature>
<organism evidence="3 4">
    <name type="scientific">Penaeus vannamei</name>
    <name type="common">Whiteleg shrimp</name>
    <name type="synonym">Litopenaeus vannamei</name>
    <dbReference type="NCBI Taxonomy" id="6689"/>
    <lineage>
        <taxon>Eukaryota</taxon>
        <taxon>Metazoa</taxon>
        <taxon>Ecdysozoa</taxon>
        <taxon>Arthropoda</taxon>
        <taxon>Crustacea</taxon>
        <taxon>Multicrustacea</taxon>
        <taxon>Malacostraca</taxon>
        <taxon>Eumalacostraca</taxon>
        <taxon>Eucarida</taxon>
        <taxon>Decapoda</taxon>
        <taxon>Dendrobranchiata</taxon>
        <taxon>Penaeoidea</taxon>
        <taxon>Penaeidae</taxon>
        <taxon>Penaeus</taxon>
    </lineage>
</organism>
<dbReference type="AlphaFoldDB" id="A0A3R7MHT0"/>
<evidence type="ECO:0000313" key="4">
    <source>
        <dbReference type="Proteomes" id="UP000283509"/>
    </source>
</evidence>
<sequence length="376" mass="40005">MAGRGDSHTIHCRLFLIIPISWALLRLWLHSGLIIKANTPLFAHVTAAVGGGPSPPPSPATASLALGTCPSDANKPITTTGRWSAWPSAEDASKVNRNARGFASRVNCSATKAPAEMPHTAGGEGAERRATAACERRGTADGASDAKGDVIRAAEQYRQSYLQSVPEYISLMKDLAVFCSCGNTVSAEASGGCDRPRALAACIASSPAGQARLPADKNGVKNVVIRQLCPPATTSALTRPADDCEQHLATRCHERRPGYAAAGHAGPALHAGDAADEKRGGRRGHQRAKASHSEYVWSLVVSRWNHSPAVSRKREGAILPPAPIPRGTKRITRSTPVIFDKEERVVRRRRRGREGPPTPSPLSILPALSYRLPFTS</sequence>